<proteinExistence type="predicted"/>
<feature type="domain" description="Reverse transcriptase zinc-binding" evidence="1">
    <location>
        <begin position="203"/>
        <end position="292"/>
    </location>
</feature>
<reference evidence="2 3" key="1">
    <citation type="journal article" date="2023" name="G3 (Bethesda)">
        <title>A chromosome-length genome assembly and annotation of blackberry (Rubus argutus, cv. 'Hillquist').</title>
        <authorList>
            <person name="Bruna T."/>
            <person name="Aryal R."/>
            <person name="Dudchenko O."/>
            <person name="Sargent D.J."/>
            <person name="Mead D."/>
            <person name="Buti M."/>
            <person name="Cavallini A."/>
            <person name="Hytonen T."/>
            <person name="Andres J."/>
            <person name="Pham M."/>
            <person name="Weisz D."/>
            <person name="Mascagni F."/>
            <person name="Usai G."/>
            <person name="Natali L."/>
            <person name="Bassil N."/>
            <person name="Fernandez G.E."/>
            <person name="Lomsadze A."/>
            <person name="Armour M."/>
            <person name="Olukolu B."/>
            <person name="Poorten T."/>
            <person name="Britton C."/>
            <person name="Davik J."/>
            <person name="Ashrafi H."/>
            <person name="Aiden E.L."/>
            <person name="Borodovsky M."/>
            <person name="Worthington M."/>
        </authorList>
    </citation>
    <scope>NUCLEOTIDE SEQUENCE [LARGE SCALE GENOMIC DNA]</scope>
    <source>
        <strain evidence="2">PI 553951</strain>
    </source>
</reference>
<keyword evidence="3" id="KW-1185">Reference proteome</keyword>
<sequence length="396" mass="45695">MRNFLWEGSGEGHKDHLIKWDLVSKSKEKGGLEIGNLAAKNIALMGKWLWRFPIEQESLWHCVIRSKYGYQENGWDSNLVVRGSSRSPWKDISAVLCKFSNCVQLIVGDGRRVRFWEDSWVGDRPLSEVFPRLFRLSRLHNCSIESLSIPNSIPVSWNFGFRRNLNDEEALEVSALLVLVANISLIGSKKDSRRWKLEASGFFSCKSFRHFISNDSSVPSFDPANFIWKSKVPTKIKILGWLVAHGRLNTCEMLQRRRPFCCFSPHWCVLCKRNGENANHIFLQCEAASFLWQKLYREAGVIWGSPVQISALFVQNLGGFGKGKKAKVLWGCGILAIFWVLWSERNRRIFEAYEGVGFEVLWDRVRFWVALWASVTEIFKDYSFSSILRDWRAAAV</sequence>
<dbReference type="PANTHER" id="PTHR36617">
    <property type="entry name" value="PROTEIN, PUTATIVE-RELATED"/>
    <property type="match status" value="1"/>
</dbReference>
<dbReference type="AlphaFoldDB" id="A0AAW1WXX1"/>
<protein>
    <recommendedName>
        <fullName evidence="1">Reverse transcriptase zinc-binding domain-containing protein</fullName>
    </recommendedName>
</protein>
<dbReference type="PANTHER" id="PTHR36617:SF15">
    <property type="entry name" value="REVERSE TRANSCRIPTASE ZINC-BINDING DOMAIN-CONTAINING PROTEIN"/>
    <property type="match status" value="1"/>
</dbReference>
<name>A0AAW1WXX1_RUBAR</name>
<evidence type="ECO:0000313" key="2">
    <source>
        <dbReference type="EMBL" id="KAK9928969.1"/>
    </source>
</evidence>
<dbReference type="Pfam" id="PF13966">
    <property type="entry name" value="zf-RVT"/>
    <property type="match status" value="1"/>
</dbReference>
<comment type="caution">
    <text evidence="2">The sequence shown here is derived from an EMBL/GenBank/DDBJ whole genome shotgun (WGS) entry which is preliminary data.</text>
</comment>
<dbReference type="EMBL" id="JBEDUW010000005">
    <property type="protein sequence ID" value="KAK9928969.1"/>
    <property type="molecule type" value="Genomic_DNA"/>
</dbReference>
<dbReference type="InterPro" id="IPR026960">
    <property type="entry name" value="RVT-Znf"/>
</dbReference>
<evidence type="ECO:0000259" key="1">
    <source>
        <dbReference type="Pfam" id="PF13966"/>
    </source>
</evidence>
<dbReference type="Proteomes" id="UP001457282">
    <property type="component" value="Unassembled WGS sequence"/>
</dbReference>
<gene>
    <name evidence="2" type="ORF">M0R45_026080</name>
</gene>
<evidence type="ECO:0000313" key="3">
    <source>
        <dbReference type="Proteomes" id="UP001457282"/>
    </source>
</evidence>
<accession>A0AAW1WXX1</accession>
<organism evidence="2 3">
    <name type="scientific">Rubus argutus</name>
    <name type="common">Southern blackberry</name>
    <dbReference type="NCBI Taxonomy" id="59490"/>
    <lineage>
        <taxon>Eukaryota</taxon>
        <taxon>Viridiplantae</taxon>
        <taxon>Streptophyta</taxon>
        <taxon>Embryophyta</taxon>
        <taxon>Tracheophyta</taxon>
        <taxon>Spermatophyta</taxon>
        <taxon>Magnoliopsida</taxon>
        <taxon>eudicotyledons</taxon>
        <taxon>Gunneridae</taxon>
        <taxon>Pentapetalae</taxon>
        <taxon>rosids</taxon>
        <taxon>fabids</taxon>
        <taxon>Rosales</taxon>
        <taxon>Rosaceae</taxon>
        <taxon>Rosoideae</taxon>
        <taxon>Rosoideae incertae sedis</taxon>
        <taxon>Rubus</taxon>
    </lineage>
</organism>